<feature type="non-terminal residue" evidence="4">
    <location>
        <position position="180"/>
    </location>
</feature>
<dbReference type="OrthoDB" id="338531at2759"/>
<keyword evidence="2" id="KW-0804">Transcription</keyword>
<accession>A0A087US19</accession>
<dbReference type="STRING" id="407821.A0A087US19"/>
<evidence type="ECO:0000256" key="1">
    <source>
        <dbReference type="ARBA" id="ARBA00023015"/>
    </source>
</evidence>
<dbReference type="AlphaFoldDB" id="A0A087US19"/>
<keyword evidence="1" id="KW-0805">Transcription regulation</keyword>
<evidence type="ECO:0000313" key="4">
    <source>
        <dbReference type="EMBL" id="KFM80158.1"/>
    </source>
</evidence>
<evidence type="ECO:0000313" key="5">
    <source>
        <dbReference type="Proteomes" id="UP000054359"/>
    </source>
</evidence>
<dbReference type="PANTHER" id="PTHR22970:SF14">
    <property type="entry name" value="AT-RICH INTERACTIVE DOMAIN-CONTAINING PROTEIN 2"/>
    <property type="match status" value="1"/>
</dbReference>
<dbReference type="InterPro" id="IPR052406">
    <property type="entry name" value="Chromatin_Remodeling_Comp"/>
</dbReference>
<protein>
    <submittedName>
        <fullName evidence="4">AT-rich interactive domain-containing protein 2</fullName>
    </submittedName>
</protein>
<organism evidence="4 5">
    <name type="scientific">Stegodyphus mimosarum</name>
    <name type="common">African social velvet spider</name>
    <dbReference type="NCBI Taxonomy" id="407821"/>
    <lineage>
        <taxon>Eukaryota</taxon>
        <taxon>Metazoa</taxon>
        <taxon>Ecdysozoa</taxon>
        <taxon>Arthropoda</taxon>
        <taxon>Chelicerata</taxon>
        <taxon>Arachnida</taxon>
        <taxon>Araneae</taxon>
        <taxon>Araneomorphae</taxon>
        <taxon>Entelegynae</taxon>
        <taxon>Eresoidea</taxon>
        <taxon>Eresidae</taxon>
        <taxon>Stegodyphus</taxon>
    </lineage>
</organism>
<keyword evidence="5" id="KW-1185">Reference proteome</keyword>
<dbReference type="EMBL" id="KK121301">
    <property type="protein sequence ID" value="KFM80158.1"/>
    <property type="molecule type" value="Genomic_DNA"/>
</dbReference>
<gene>
    <name evidence="4" type="ORF">X975_05373</name>
</gene>
<dbReference type="Proteomes" id="UP000054359">
    <property type="component" value="Unassembled WGS sequence"/>
</dbReference>
<evidence type="ECO:0000256" key="2">
    <source>
        <dbReference type="ARBA" id="ARBA00023163"/>
    </source>
</evidence>
<evidence type="ECO:0000256" key="3">
    <source>
        <dbReference type="ARBA" id="ARBA00023242"/>
    </source>
</evidence>
<reference evidence="4 5" key="1">
    <citation type="submission" date="2013-11" db="EMBL/GenBank/DDBJ databases">
        <title>Genome sequencing of Stegodyphus mimosarum.</title>
        <authorList>
            <person name="Bechsgaard J."/>
        </authorList>
    </citation>
    <scope>NUCLEOTIDE SEQUENCE [LARGE SCALE GENOMIC DNA]</scope>
</reference>
<keyword evidence="3" id="KW-0539">Nucleus</keyword>
<name>A0A087US19_STEMI</name>
<proteinExistence type="predicted"/>
<dbReference type="PANTHER" id="PTHR22970">
    <property type="entry name" value="AT-RICH INTERACTIVE DOMAIN-CONTAINING PROTEIN 2"/>
    <property type="match status" value="1"/>
</dbReference>
<sequence>MGEEPDHDKNQSSESHNRKLQLTLFHQVPMVYNALQHEVSDTARSTSGLNQVFVSPTDYDKLCMSLLCGLPNEQELALNVCTILSNEGNYMLHLEQAPKLVDLLIAQAGVWPQDDNSLKMLYLESWKDLKGRNMHRFWRSTLDLQNAHLAQLLGLDLGEYDPDEKLLNLESDQGALNVEG</sequence>